<evidence type="ECO:0000313" key="2">
    <source>
        <dbReference type="Proteomes" id="UP001159363"/>
    </source>
</evidence>
<gene>
    <name evidence="1" type="ORF">PR048_002867</name>
</gene>
<proteinExistence type="predicted"/>
<name>A0ABQ9IMW7_9NEOP</name>
<dbReference type="Proteomes" id="UP001159363">
    <property type="component" value="Chromosome 1"/>
</dbReference>
<dbReference type="EMBL" id="JARBHB010000001">
    <property type="protein sequence ID" value="KAJ8897520.1"/>
    <property type="molecule type" value="Genomic_DNA"/>
</dbReference>
<reference evidence="1 2" key="1">
    <citation type="submission" date="2023-02" db="EMBL/GenBank/DDBJ databases">
        <title>LHISI_Scaffold_Assembly.</title>
        <authorList>
            <person name="Stuart O.P."/>
            <person name="Cleave R."/>
            <person name="Magrath M.J.L."/>
            <person name="Mikheyev A.S."/>
        </authorList>
    </citation>
    <scope>NUCLEOTIDE SEQUENCE [LARGE SCALE GENOMIC DNA]</scope>
    <source>
        <strain evidence="1">Daus_M_001</strain>
        <tissue evidence="1">Leg muscle</tissue>
    </source>
</reference>
<dbReference type="Gene3D" id="3.30.420.10">
    <property type="entry name" value="Ribonuclease H-like superfamily/Ribonuclease H"/>
    <property type="match status" value="1"/>
</dbReference>
<sequence>MCLFQQDNVCTHTSRFSQRALEGVRQLPWPARIPDLSSIEHVWEMMGRCLARSAIPATNLRQLQQQRLDCSPPTKANRVLYPARPLCIFASGNRAGRCRWSACFLGYLPFLPPLHSGTTPHLIPPSQDLVIVPPHKGSAMVEHHTVHLTIQDEDLHQLSCRYVLNLKPCDRLPRVRYCERFQYGHGLQLPSPKKPILNCSTPLLLYDGFYSPLEPTSLLAHRIYTNSNAPTSTHRFPEIVPLRSLYRASDLFNSTLREFLNHSQTSRLTTPRISRPLLPVTHSRLARSSPNKRWADYSFSCDTSIDIVSSRNARGVNVCCYPLHSSLWPLRVEPGHHTGVMPECVIERSEVTTLHGLLACATHTNSKFLGTCARQQGLGRRPENVLEVPLLALEIRGIQSTGSSVARTQEAGERGWWLELR</sequence>
<comment type="caution">
    <text evidence="1">The sequence shown here is derived from an EMBL/GenBank/DDBJ whole genome shotgun (WGS) entry which is preliminary data.</text>
</comment>
<dbReference type="InterPro" id="IPR036397">
    <property type="entry name" value="RNaseH_sf"/>
</dbReference>
<organism evidence="1 2">
    <name type="scientific">Dryococelus australis</name>
    <dbReference type="NCBI Taxonomy" id="614101"/>
    <lineage>
        <taxon>Eukaryota</taxon>
        <taxon>Metazoa</taxon>
        <taxon>Ecdysozoa</taxon>
        <taxon>Arthropoda</taxon>
        <taxon>Hexapoda</taxon>
        <taxon>Insecta</taxon>
        <taxon>Pterygota</taxon>
        <taxon>Neoptera</taxon>
        <taxon>Polyneoptera</taxon>
        <taxon>Phasmatodea</taxon>
        <taxon>Verophasmatodea</taxon>
        <taxon>Anareolatae</taxon>
        <taxon>Phasmatidae</taxon>
        <taxon>Eurycanthinae</taxon>
        <taxon>Dryococelus</taxon>
    </lineage>
</organism>
<protein>
    <submittedName>
        <fullName evidence="1">Uncharacterized protein</fullName>
    </submittedName>
</protein>
<evidence type="ECO:0000313" key="1">
    <source>
        <dbReference type="EMBL" id="KAJ8897520.1"/>
    </source>
</evidence>
<accession>A0ABQ9IMW7</accession>
<keyword evidence="2" id="KW-1185">Reference proteome</keyword>